<dbReference type="OrthoDB" id="1914839at2759"/>
<accession>A0A8H3ICG2</accession>
<evidence type="ECO:0000256" key="1">
    <source>
        <dbReference type="PROSITE-ProRule" id="PRU00339"/>
    </source>
</evidence>
<keyword evidence="4" id="KW-1185">Reference proteome</keyword>
<feature type="region of interest" description="Disordered" evidence="2">
    <location>
        <begin position="338"/>
        <end position="377"/>
    </location>
</feature>
<keyword evidence="1" id="KW-0802">TPR repeat</keyword>
<sequence>MLAEAEALVSEGRAQDALAVALRALGVARRGAGPDATSTTTTALPALGLLAAIYLELGDAGTARGYFLQAVSLDPDGRVPASEGGGAEKFLWLAQLSESGGADSVAWFERGAAVLRREMIVGAGSDGGREEQRRKLAGALCAIVEVYMTDLSWDGAAETRCEALVAEALRVAPWCAEPLQTLASVRISQGRVGEAREALGGSLALWRDGGNGDEAVPEFAVRISLARLLMEVGMEEEALGVVERLVLEDDGCVEAWYLGGWCLYLLGGKQRRGGEGGDGVDGVEGMEGVDGEEEDDEDLYIQSMVGSREWLRQSLKLYELAEYEDERLRDHARELVEEIDEAIGEGEEDEVDGGEDEWNGFGEESEEEQEDEEMDGG</sequence>
<dbReference type="InterPro" id="IPR011990">
    <property type="entry name" value="TPR-like_helical_dom_sf"/>
</dbReference>
<gene>
    <name evidence="3" type="ORF">IMSHALPRED_005817</name>
</gene>
<proteinExistence type="predicted"/>
<protein>
    <recommendedName>
        <fullName evidence="5">Tetratricopeptide repeat protein</fullName>
    </recommendedName>
</protein>
<feature type="region of interest" description="Disordered" evidence="2">
    <location>
        <begin position="273"/>
        <end position="296"/>
    </location>
</feature>
<organism evidence="3 4">
    <name type="scientific">Imshaugia aleurites</name>
    <dbReference type="NCBI Taxonomy" id="172621"/>
    <lineage>
        <taxon>Eukaryota</taxon>
        <taxon>Fungi</taxon>
        <taxon>Dikarya</taxon>
        <taxon>Ascomycota</taxon>
        <taxon>Pezizomycotina</taxon>
        <taxon>Lecanoromycetes</taxon>
        <taxon>OSLEUM clade</taxon>
        <taxon>Lecanoromycetidae</taxon>
        <taxon>Lecanorales</taxon>
        <taxon>Lecanorineae</taxon>
        <taxon>Parmeliaceae</taxon>
        <taxon>Imshaugia</taxon>
    </lineage>
</organism>
<dbReference type="SUPFAM" id="SSF48452">
    <property type="entry name" value="TPR-like"/>
    <property type="match status" value="2"/>
</dbReference>
<evidence type="ECO:0000256" key="2">
    <source>
        <dbReference type="SAM" id="MobiDB-lite"/>
    </source>
</evidence>
<evidence type="ECO:0008006" key="5">
    <source>
        <dbReference type="Google" id="ProtNLM"/>
    </source>
</evidence>
<comment type="caution">
    <text evidence="3">The sequence shown here is derived from an EMBL/GenBank/DDBJ whole genome shotgun (WGS) entry which is preliminary data.</text>
</comment>
<name>A0A8H3ICG2_9LECA</name>
<dbReference type="Gene3D" id="1.25.40.10">
    <property type="entry name" value="Tetratricopeptide repeat domain"/>
    <property type="match status" value="1"/>
</dbReference>
<dbReference type="CDD" id="cd24142">
    <property type="entry name" value="ACL4-like"/>
    <property type="match status" value="1"/>
</dbReference>
<feature type="compositionally biased region" description="Acidic residues" evidence="2">
    <location>
        <begin position="287"/>
        <end position="296"/>
    </location>
</feature>
<evidence type="ECO:0000313" key="4">
    <source>
        <dbReference type="Proteomes" id="UP000664534"/>
    </source>
</evidence>
<dbReference type="PROSITE" id="PS50005">
    <property type="entry name" value="TPR"/>
    <property type="match status" value="1"/>
</dbReference>
<evidence type="ECO:0000313" key="3">
    <source>
        <dbReference type="EMBL" id="CAF9922972.1"/>
    </source>
</evidence>
<dbReference type="EMBL" id="CAJPDT010000032">
    <property type="protein sequence ID" value="CAF9922972.1"/>
    <property type="molecule type" value="Genomic_DNA"/>
</dbReference>
<reference evidence="3" key="1">
    <citation type="submission" date="2021-03" db="EMBL/GenBank/DDBJ databases">
        <authorList>
            <person name="Tagirdzhanova G."/>
        </authorList>
    </citation>
    <scope>NUCLEOTIDE SEQUENCE</scope>
</reference>
<feature type="repeat" description="TPR" evidence="1">
    <location>
        <begin position="44"/>
        <end position="77"/>
    </location>
</feature>
<dbReference type="InterPro" id="IPR019734">
    <property type="entry name" value="TPR_rpt"/>
</dbReference>
<dbReference type="Proteomes" id="UP000664534">
    <property type="component" value="Unassembled WGS sequence"/>
</dbReference>
<dbReference type="AlphaFoldDB" id="A0A8H3ICG2"/>